<feature type="domain" description="MADF" evidence="2">
    <location>
        <begin position="57"/>
        <end position="144"/>
    </location>
</feature>
<dbReference type="Proteomes" id="UP000838412">
    <property type="component" value="Chromosome 1"/>
</dbReference>
<dbReference type="EMBL" id="OV696686">
    <property type="protein sequence ID" value="CAH1232574.1"/>
    <property type="molecule type" value="Genomic_DNA"/>
</dbReference>
<keyword evidence="4" id="KW-1185">Reference proteome</keyword>
<feature type="compositionally biased region" description="Low complexity" evidence="1">
    <location>
        <begin position="330"/>
        <end position="339"/>
    </location>
</feature>
<dbReference type="PANTHER" id="PTHR12243:SF60">
    <property type="entry name" value="SI:CH211-15D5.12-RELATED"/>
    <property type="match status" value="1"/>
</dbReference>
<feature type="region of interest" description="Disordered" evidence="1">
    <location>
        <begin position="177"/>
        <end position="208"/>
    </location>
</feature>
<reference evidence="3" key="1">
    <citation type="submission" date="2022-01" db="EMBL/GenBank/DDBJ databases">
        <authorList>
            <person name="Braso-Vives M."/>
        </authorList>
    </citation>
    <scope>NUCLEOTIDE SEQUENCE</scope>
</reference>
<dbReference type="GO" id="GO:0005667">
    <property type="term" value="C:transcription regulator complex"/>
    <property type="evidence" value="ECO:0007669"/>
    <property type="project" value="TreeGrafter"/>
</dbReference>
<dbReference type="OrthoDB" id="10003966at2759"/>
<feature type="region of interest" description="Disordered" evidence="1">
    <location>
        <begin position="20"/>
        <end position="49"/>
    </location>
</feature>
<dbReference type="PROSITE" id="PS51029">
    <property type="entry name" value="MADF"/>
    <property type="match status" value="1"/>
</dbReference>
<dbReference type="AlphaFoldDB" id="A0A8J9YL44"/>
<proteinExistence type="predicted"/>
<organism evidence="3 4">
    <name type="scientific">Branchiostoma lanceolatum</name>
    <name type="common">Common lancelet</name>
    <name type="synonym">Amphioxus lanceolatum</name>
    <dbReference type="NCBI Taxonomy" id="7740"/>
    <lineage>
        <taxon>Eukaryota</taxon>
        <taxon>Metazoa</taxon>
        <taxon>Chordata</taxon>
        <taxon>Cephalochordata</taxon>
        <taxon>Leptocardii</taxon>
        <taxon>Amphioxiformes</taxon>
        <taxon>Branchiostomatidae</taxon>
        <taxon>Branchiostoma</taxon>
    </lineage>
</organism>
<dbReference type="Pfam" id="PF10545">
    <property type="entry name" value="MADF_DNA_bdg"/>
    <property type="match status" value="1"/>
</dbReference>
<evidence type="ECO:0000313" key="3">
    <source>
        <dbReference type="EMBL" id="CAH1232574.1"/>
    </source>
</evidence>
<protein>
    <submittedName>
        <fullName evidence="3">Hypp468 protein</fullName>
    </submittedName>
</protein>
<dbReference type="InterPro" id="IPR006578">
    <property type="entry name" value="MADF-dom"/>
</dbReference>
<dbReference type="GO" id="GO:0005634">
    <property type="term" value="C:nucleus"/>
    <property type="evidence" value="ECO:0007669"/>
    <property type="project" value="TreeGrafter"/>
</dbReference>
<gene>
    <name evidence="3" type="primary">Hypp468</name>
    <name evidence="3" type="ORF">BLAG_LOCUS1634</name>
</gene>
<sequence>MYSMPPKKWNQRKAAAPAPYYAAVESSDSEVSDASGQPKKKRKDKTVATLSEPEEEIMLEWLRKHPEFYNRRMMEYKNVQRKETLWREKASDMGKSVEHLKTWYRSMRTRMARLLRKSSKPNEELTERDTWVIENFIFLRKHIEAVHRRPMKSVTQRPAPTASHGPLHPVITVKSEATSGTAETPVSTTSMSPVPRIPELKRPGEQDNGVASTLGDLTNHIMTMQHHLINRLQPLGDQERLAFCEWVRATLVGLDHGVWRRSQKEITDILFRSIAENDAAGEWPSQVPNPTAVWGSTNQERPQQQTDHVGFECSVPQSQVQVPPRPSSAPPATSTGGSPDFSQDVSGFISNLLRNFDTRYNLQDTS</sequence>
<feature type="region of interest" description="Disordered" evidence="1">
    <location>
        <begin position="281"/>
        <end position="343"/>
    </location>
</feature>
<feature type="compositionally biased region" description="Polar residues" evidence="1">
    <location>
        <begin position="286"/>
        <end position="307"/>
    </location>
</feature>
<name>A0A8J9YL44_BRALA</name>
<dbReference type="GO" id="GO:0006357">
    <property type="term" value="P:regulation of transcription by RNA polymerase II"/>
    <property type="evidence" value="ECO:0007669"/>
    <property type="project" value="TreeGrafter"/>
</dbReference>
<accession>A0A8J9YL44</accession>
<evidence type="ECO:0000256" key="1">
    <source>
        <dbReference type="SAM" id="MobiDB-lite"/>
    </source>
</evidence>
<evidence type="ECO:0000259" key="2">
    <source>
        <dbReference type="PROSITE" id="PS51029"/>
    </source>
</evidence>
<dbReference type="InterPro" id="IPR039353">
    <property type="entry name" value="TF_Adf1"/>
</dbReference>
<feature type="compositionally biased region" description="Polar residues" evidence="1">
    <location>
        <begin position="177"/>
        <end position="192"/>
    </location>
</feature>
<dbReference type="PANTHER" id="PTHR12243">
    <property type="entry name" value="MADF DOMAIN TRANSCRIPTION FACTOR"/>
    <property type="match status" value="1"/>
</dbReference>
<evidence type="ECO:0000313" key="4">
    <source>
        <dbReference type="Proteomes" id="UP000838412"/>
    </source>
</evidence>